<feature type="domain" description="Ribosomal RNA small subunit methyltransferase E PUA-like" evidence="12">
    <location>
        <begin position="16"/>
        <end position="62"/>
    </location>
</feature>
<dbReference type="NCBIfam" id="TIGR00046">
    <property type="entry name" value="RsmE family RNA methyltransferase"/>
    <property type="match status" value="1"/>
</dbReference>
<dbReference type="SUPFAM" id="SSF75217">
    <property type="entry name" value="alpha/beta knot"/>
    <property type="match status" value="1"/>
</dbReference>
<keyword evidence="3 10" id="KW-0963">Cytoplasm</keyword>
<protein>
    <recommendedName>
        <fullName evidence="10">Ribosomal RNA small subunit methyltransferase E</fullName>
        <ecNumber evidence="10">2.1.1.193</ecNumber>
    </recommendedName>
</protein>
<keyword evidence="5 10" id="KW-0489">Methyltransferase</keyword>
<evidence type="ECO:0000256" key="7">
    <source>
        <dbReference type="ARBA" id="ARBA00022691"/>
    </source>
</evidence>
<keyword evidence="7 10" id="KW-0949">S-adenosyl-L-methionine</keyword>
<dbReference type="PANTHER" id="PTHR30027:SF3">
    <property type="entry name" value="16S RRNA (URACIL(1498)-N(3))-METHYLTRANSFERASE"/>
    <property type="match status" value="1"/>
</dbReference>
<reference evidence="14" key="1">
    <citation type="journal article" date="2019" name="Int. J. Syst. Evol. Microbiol.">
        <title>The Global Catalogue of Microorganisms (GCM) 10K type strain sequencing project: providing services to taxonomists for standard genome sequencing and annotation.</title>
        <authorList>
            <consortium name="The Broad Institute Genomics Platform"/>
            <consortium name="The Broad Institute Genome Sequencing Center for Infectious Disease"/>
            <person name="Wu L."/>
            <person name="Ma J."/>
        </authorList>
    </citation>
    <scope>NUCLEOTIDE SEQUENCE [LARGE SCALE GENOMIC DNA]</scope>
    <source>
        <strain evidence="14">CCM 8691</strain>
    </source>
</reference>
<dbReference type="InterPro" id="IPR015947">
    <property type="entry name" value="PUA-like_sf"/>
</dbReference>
<comment type="caution">
    <text evidence="13">The sequence shown here is derived from an EMBL/GenBank/DDBJ whole genome shotgun (WGS) entry which is preliminary data.</text>
</comment>
<evidence type="ECO:0000256" key="6">
    <source>
        <dbReference type="ARBA" id="ARBA00022679"/>
    </source>
</evidence>
<evidence type="ECO:0000256" key="2">
    <source>
        <dbReference type="ARBA" id="ARBA00005528"/>
    </source>
</evidence>
<evidence type="ECO:0000256" key="10">
    <source>
        <dbReference type="PIRNR" id="PIRNR015601"/>
    </source>
</evidence>
<proteinExistence type="inferred from homology"/>
<evidence type="ECO:0000259" key="12">
    <source>
        <dbReference type="Pfam" id="PF20260"/>
    </source>
</evidence>
<comment type="similarity">
    <text evidence="2 10">Belongs to the RNA methyltransferase RsmE family.</text>
</comment>
<comment type="subcellular location">
    <subcellularLocation>
        <location evidence="1 10">Cytoplasm</location>
    </subcellularLocation>
</comment>
<evidence type="ECO:0000256" key="4">
    <source>
        <dbReference type="ARBA" id="ARBA00022552"/>
    </source>
</evidence>
<evidence type="ECO:0000259" key="11">
    <source>
        <dbReference type="Pfam" id="PF04452"/>
    </source>
</evidence>
<name>A0ABV8P423_9SPHI</name>
<dbReference type="Pfam" id="PF04452">
    <property type="entry name" value="Methyltrans_RNA"/>
    <property type="match status" value="1"/>
</dbReference>
<dbReference type="PANTHER" id="PTHR30027">
    <property type="entry name" value="RIBOSOMAL RNA SMALL SUBUNIT METHYLTRANSFERASE E"/>
    <property type="match status" value="1"/>
</dbReference>
<evidence type="ECO:0000256" key="5">
    <source>
        <dbReference type="ARBA" id="ARBA00022603"/>
    </source>
</evidence>
<dbReference type="GO" id="GO:0008168">
    <property type="term" value="F:methyltransferase activity"/>
    <property type="evidence" value="ECO:0007669"/>
    <property type="project" value="UniProtKB-KW"/>
</dbReference>
<dbReference type="InterPro" id="IPR046886">
    <property type="entry name" value="RsmE_MTase_dom"/>
</dbReference>
<gene>
    <name evidence="13" type="ORF">ACFOWA_02365</name>
</gene>
<keyword evidence="4 10" id="KW-0698">rRNA processing</keyword>
<keyword evidence="6 10" id="KW-0808">Transferase</keyword>
<dbReference type="SUPFAM" id="SSF88697">
    <property type="entry name" value="PUA domain-like"/>
    <property type="match status" value="1"/>
</dbReference>
<dbReference type="CDD" id="cd18084">
    <property type="entry name" value="RsmE-like"/>
    <property type="match status" value="1"/>
</dbReference>
<dbReference type="EMBL" id="JBHSBW010000004">
    <property type="protein sequence ID" value="MFC4210008.1"/>
    <property type="molecule type" value="Genomic_DNA"/>
</dbReference>
<accession>A0ABV8P423</accession>
<dbReference type="Proteomes" id="UP001595789">
    <property type="component" value="Unassembled WGS sequence"/>
</dbReference>
<dbReference type="EC" id="2.1.1.193" evidence="10"/>
<dbReference type="Gene3D" id="2.40.240.20">
    <property type="entry name" value="Hypothetical PUA domain-like, domain 1"/>
    <property type="match status" value="1"/>
</dbReference>
<evidence type="ECO:0000256" key="3">
    <source>
        <dbReference type="ARBA" id="ARBA00022490"/>
    </source>
</evidence>
<dbReference type="GO" id="GO:0032259">
    <property type="term" value="P:methylation"/>
    <property type="evidence" value="ECO:0007669"/>
    <property type="project" value="UniProtKB-KW"/>
</dbReference>
<dbReference type="NCBIfam" id="NF008702">
    <property type="entry name" value="PRK11713.6-1"/>
    <property type="match status" value="1"/>
</dbReference>
<dbReference type="InterPro" id="IPR046887">
    <property type="entry name" value="RsmE_PUA-like"/>
</dbReference>
<dbReference type="PIRSF" id="PIRSF015601">
    <property type="entry name" value="MTase_slr0722"/>
    <property type="match status" value="1"/>
</dbReference>
<dbReference type="RefSeq" id="WP_378981391.1">
    <property type="nucleotide sequence ID" value="NZ_JBHSBW010000004.1"/>
</dbReference>
<keyword evidence="14" id="KW-1185">Reference proteome</keyword>
<comment type="catalytic activity">
    <reaction evidence="9 10">
        <text>uridine(1498) in 16S rRNA + S-adenosyl-L-methionine = N(3)-methyluridine(1498) in 16S rRNA + S-adenosyl-L-homocysteine + H(+)</text>
        <dbReference type="Rhea" id="RHEA:42920"/>
        <dbReference type="Rhea" id="RHEA-COMP:10283"/>
        <dbReference type="Rhea" id="RHEA-COMP:10284"/>
        <dbReference type="ChEBI" id="CHEBI:15378"/>
        <dbReference type="ChEBI" id="CHEBI:57856"/>
        <dbReference type="ChEBI" id="CHEBI:59789"/>
        <dbReference type="ChEBI" id="CHEBI:65315"/>
        <dbReference type="ChEBI" id="CHEBI:74502"/>
        <dbReference type="EC" id="2.1.1.193"/>
    </reaction>
</comment>
<evidence type="ECO:0000256" key="9">
    <source>
        <dbReference type="ARBA" id="ARBA00047944"/>
    </source>
</evidence>
<comment type="function">
    <text evidence="8 10">Specifically methylates the N3 position of the uracil ring of uridine 1498 (m3U1498) in 16S rRNA. Acts on the fully assembled 30S ribosomal subunit.</text>
</comment>
<evidence type="ECO:0000313" key="13">
    <source>
        <dbReference type="EMBL" id="MFC4210008.1"/>
    </source>
</evidence>
<organism evidence="13 14">
    <name type="scientific">Pedobacter lithocola</name>
    <dbReference type="NCBI Taxonomy" id="1908239"/>
    <lineage>
        <taxon>Bacteria</taxon>
        <taxon>Pseudomonadati</taxon>
        <taxon>Bacteroidota</taxon>
        <taxon>Sphingobacteriia</taxon>
        <taxon>Sphingobacteriales</taxon>
        <taxon>Sphingobacteriaceae</taxon>
        <taxon>Pedobacter</taxon>
    </lineage>
</organism>
<dbReference type="InterPro" id="IPR029026">
    <property type="entry name" value="tRNA_m1G_MTases_N"/>
</dbReference>
<evidence type="ECO:0000256" key="1">
    <source>
        <dbReference type="ARBA" id="ARBA00004496"/>
    </source>
</evidence>
<evidence type="ECO:0000256" key="8">
    <source>
        <dbReference type="ARBA" id="ARBA00025699"/>
    </source>
</evidence>
<feature type="domain" description="Ribosomal RNA small subunit methyltransferase E methyltransferase" evidence="11">
    <location>
        <begin position="75"/>
        <end position="226"/>
    </location>
</feature>
<evidence type="ECO:0000313" key="14">
    <source>
        <dbReference type="Proteomes" id="UP001595789"/>
    </source>
</evidence>
<dbReference type="InterPro" id="IPR006700">
    <property type="entry name" value="RsmE"/>
</dbReference>
<dbReference type="Gene3D" id="3.40.1280.10">
    <property type="match status" value="1"/>
</dbReference>
<dbReference type="InterPro" id="IPR029028">
    <property type="entry name" value="Alpha/beta_knot_MTases"/>
</dbReference>
<sequence length="234" mass="26708">MHIFYTPDITQNTYTLNEEESKHCIRVLRLPVGTLVNLVDGIGGFYTAEITSDNPKKVTLSIQNVEREFHKRNHYLHIAVAPTKNIDRIEWFLEKATELGIDEITPIISDRSERRIVKEDRLNKVVTSAVKQSIKAYHPKLNEAISFNEFLKTPFDGDKLIAHCIDNEEKKYIADIVVPNHKYLVLIGPEGDFTPEEVSLALKKGFKALTLGNNRLRTETAALAACFEINYLNR</sequence>
<dbReference type="Pfam" id="PF20260">
    <property type="entry name" value="PUA_4"/>
    <property type="match status" value="1"/>
</dbReference>